<dbReference type="Proteomes" id="UP000784294">
    <property type="component" value="Unassembled WGS sequence"/>
</dbReference>
<organism evidence="1 2">
    <name type="scientific">Protopolystoma xenopodis</name>
    <dbReference type="NCBI Taxonomy" id="117903"/>
    <lineage>
        <taxon>Eukaryota</taxon>
        <taxon>Metazoa</taxon>
        <taxon>Spiralia</taxon>
        <taxon>Lophotrochozoa</taxon>
        <taxon>Platyhelminthes</taxon>
        <taxon>Monogenea</taxon>
        <taxon>Polyopisthocotylea</taxon>
        <taxon>Polystomatidea</taxon>
        <taxon>Polystomatidae</taxon>
        <taxon>Protopolystoma</taxon>
    </lineage>
</organism>
<keyword evidence="2" id="KW-1185">Reference proteome</keyword>
<sequence>MARLAGCPPASELFDSNTSQFSAKRAGLIIEAAYVGDQKENLLLRHSGMHNDKKTGHQLAPLVIFPLYSALPKARQQTVLRFDNPVSQIEYLN</sequence>
<dbReference type="EMBL" id="CAAALY010022703">
    <property type="protein sequence ID" value="VEL14906.1"/>
    <property type="molecule type" value="Genomic_DNA"/>
</dbReference>
<accession>A0A448WLW1</accession>
<gene>
    <name evidence="1" type="ORF">PXEA_LOCUS8346</name>
</gene>
<evidence type="ECO:0000313" key="1">
    <source>
        <dbReference type="EMBL" id="VEL14906.1"/>
    </source>
</evidence>
<protein>
    <submittedName>
        <fullName evidence="1">Uncharacterized protein</fullName>
    </submittedName>
</protein>
<comment type="caution">
    <text evidence="1">The sequence shown here is derived from an EMBL/GenBank/DDBJ whole genome shotgun (WGS) entry which is preliminary data.</text>
</comment>
<name>A0A448WLW1_9PLAT</name>
<dbReference type="AlphaFoldDB" id="A0A448WLW1"/>
<proteinExistence type="predicted"/>
<evidence type="ECO:0000313" key="2">
    <source>
        <dbReference type="Proteomes" id="UP000784294"/>
    </source>
</evidence>
<reference evidence="1" key="1">
    <citation type="submission" date="2018-11" db="EMBL/GenBank/DDBJ databases">
        <authorList>
            <consortium name="Pathogen Informatics"/>
        </authorList>
    </citation>
    <scope>NUCLEOTIDE SEQUENCE</scope>
</reference>